<gene>
    <name evidence="2" type="ORF">KQI88_13955</name>
</gene>
<proteinExistence type="predicted"/>
<organism evidence="2 3">
    <name type="scientific">Alkaliphilus flagellatus</name>
    <dbReference type="NCBI Taxonomy" id="2841507"/>
    <lineage>
        <taxon>Bacteria</taxon>
        <taxon>Bacillati</taxon>
        <taxon>Bacillota</taxon>
        <taxon>Clostridia</taxon>
        <taxon>Peptostreptococcales</taxon>
        <taxon>Natronincolaceae</taxon>
        <taxon>Alkaliphilus</taxon>
    </lineage>
</organism>
<keyword evidence="3" id="KW-1185">Reference proteome</keyword>
<evidence type="ECO:0000313" key="2">
    <source>
        <dbReference type="EMBL" id="MBU5677523.1"/>
    </source>
</evidence>
<dbReference type="Pfam" id="PF00583">
    <property type="entry name" value="Acetyltransf_1"/>
    <property type="match status" value="1"/>
</dbReference>
<dbReference type="CDD" id="cd04301">
    <property type="entry name" value="NAT_SF"/>
    <property type="match status" value="1"/>
</dbReference>
<evidence type="ECO:0000313" key="3">
    <source>
        <dbReference type="Proteomes" id="UP000779508"/>
    </source>
</evidence>
<protein>
    <submittedName>
        <fullName evidence="2">GNAT family N-acetyltransferase</fullName>
    </submittedName>
</protein>
<dbReference type="RefSeq" id="WP_216418323.1">
    <property type="nucleotide sequence ID" value="NZ_JAHLQK010000005.1"/>
</dbReference>
<accession>A0ABS6G564</accession>
<dbReference type="InterPro" id="IPR000182">
    <property type="entry name" value="GNAT_dom"/>
</dbReference>
<name>A0ABS6G564_9FIRM</name>
<evidence type="ECO:0000259" key="1">
    <source>
        <dbReference type="PROSITE" id="PS51186"/>
    </source>
</evidence>
<dbReference type="PROSITE" id="PS51186">
    <property type="entry name" value="GNAT"/>
    <property type="match status" value="1"/>
</dbReference>
<dbReference type="Proteomes" id="UP000779508">
    <property type="component" value="Unassembled WGS sequence"/>
</dbReference>
<sequence length="163" mass="19142">MITIRRINTSDVYDLITYAEIDISLEKQYNSNNRIEFFAVTDGKKLLGHASVILFSSISTAQVNEIYILPQERNNGLGDALLRAVFHYLRINFFVWTIIKSHTNLDKFLINRGIEQIDYSKLPYQIKSHFEKEDLHEYYICNIEEFFKQKCKGSELNSHNLKV</sequence>
<feature type="domain" description="N-acetyltransferase" evidence="1">
    <location>
        <begin position="2"/>
        <end position="144"/>
    </location>
</feature>
<dbReference type="EMBL" id="JAHLQK010000005">
    <property type="protein sequence ID" value="MBU5677523.1"/>
    <property type="molecule type" value="Genomic_DNA"/>
</dbReference>
<comment type="caution">
    <text evidence="2">The sequence shown here is derived from an EMBL/GenBank/DDBJ whole genome shotgun (WGS) entry which is preliminary data.</text>
</comment>
<reference evidence="2 3" key="1">
    <citation type="submission" date="2021-06" db="EMBL/GenBank/DDBJ databases">
        <authorList>
            <person name="Sun Q."/>
            <person name="Li D."/>
        </authorList>
    </citation>
    <scope>NUCLEOTIDE SEQUENCE [LARGE SCALE GENOMIC DNA]</scope>
    <source>
        <strain evidence="2 3">MSJ-5</strain>
    </source>
</reference>